<dbReference type="PROSITE" id="PS50949">
    <property type="entry name" value="HTH_GNTR"/>
    <property type="match status" value="1"/>
</dbReference>
<dbReference type="AlphaFoldDB" id="A0A3Q8CE38"/>
<evidence type="ECO:0000256" key="1">
    <source>
        <dbReference type="ARBA" id="ARBA00023015"/>
    </source>
</evidence>
<keyword evidence="1" id="KW-0805">Transcription regulation</keyword>
<dbReference type="EMBL" id="CP018180">
    <property type="protein sequence ID" value="AUJ33264.1"/>
    <property type="molecule type" value="Genomic_DNA"/>
</dbReference>
<keyword evidence="3" id="KW-0804">Transcription</keyword>
<evidence type="ECO:0000313" key="5">
    <source>
        <dbReference type="EMBL" id="AUJ33264.1"/>
    </source>
</evidence>
<dbReference type="InterPro" id="IPR000524">
    <property type="entry name" value="Tscrpt_reg_HTH_GntR"/>
</dbReference>
<dbReference type="Pfam" id="PF07729">
    <property type="entry name" value="FCD"/>
    <property type="match status" value="1"/>
</dbReference>
<evidence type="ECO:0000259" key="4">
    <source>
        <dbReference type="PROSITE" id="PS50949"/>
    </source>
</evidence>
<dbReference type="SMART" id="SM00345">
    <property type="entry name" value="HTH_GNTR"/>
    <property type="match status" value="1"/>
</dbReference>
<keyword evidence="6" id="KW-1185">Reference proteome</keyword>
<dbReference type="GO" id="GO:0003677">
    <property type="term" value="F:DNA binding"/>
    <property type="evidence" value="ECO:0007669"/>
    <property type="project" value="UniProtKB-KW"/>
</dbReference>
<dbReference type="KEGG" id="lng:BSQ50_09520"/>
<dbReference type="InterPro" id="IPR036388">
    <property type="entry name" value="WH-like_DNA-bd_sf"/>
</dbReference>
<dbReference type="InterPro" id="IPR008920">
    <property type="entry name" value="TF_FadR/GntR_C"/>
</dbReference>
<name>A0A3Q8CE38_9LACO</name>
<sequence length="222" mass="24997">MGKNSAIDKALDYFIKEISNGNWKVGEKIPSENKLTALTGVSRSSIRSAIQQSIGIGAMESFHGRGTYLLTSDMTGLGQLTSTINLREDTLRSFLEFRLIIETGIAGLAAIRRTQKQLNELTSLFKNMQKYKGNKNKFVLYDVLFHESIAKASDNNFALMTIMDAYKKQNDVFYAFNDEFGFEDGIYYHKKIINAIEKKDASAAKSSMHDHLKHAIDRLGYS</sequence>
<dbReference type="SMART" id="SM00895">
    <property type="entry name" value="FCD"/>
    <property type="match status" value="1"/>
</dbReference>
<dbReference type="SUPFAM" id="SSF48008">
    <property type="entry name" value="GntR ligand-binding domain-like"/>
    <property type="match status" value="1"/>
</dbReference>
<dbReference type="Gene3D" id="1.10.10.10">
    <property type="entry name" value="Winged helix-like DNA-binding domain superfamily/Winged helix DNA-binding domain"/>
    <property type="match status" value="1"/>
</dbReference>
<dbReference type="Proteomes" id="UP000324497">
    <property type="component" value="Chromosome"/>
</dbReference>
<reference evidence="5 6" key="1">
    <citation type="submission" date="2016-11" db="EMBL/GenBank/DDBJ databases">
        <title>Interaction between Lactobacillus species and yeast in water kefir.</title>
        <authorList>
            <person name="Behr J."/>
            <person name="Xu D."/>
            <person name="Vogel R.F."/>
        </authorList>
    </citation>
    <scope>NUCLEOTIDE SEQUENCE [LARGE SCALE GENOMIC DNA]</scope>
    <source>
        <strain evidence="5 6">TMW 1.1827</strain>
    </source>
</reference>
<evidence type="ECO:0000256" key="2">
    <source>
        <dbReference type="ARBA" id="ARBA00023125"/>
    </source>
</evidence>
<gene>
    <name evidence="5" type="ORF">BSQ50_09520</name>
</gene>
<keyword evidence="2" id="KW-0238">DNA-binding</keyword>
<protein>
    <recommendedName>
        <fullName evidence="4">HTH gntR-type domain-containing protein</fullName>
    </recommendedName>
</protein>
<proteinExistence type="predicted"/>
<dbReference type="InterPro" id="IPR011711">
    <property type="entry name" value="GntR_C"/>
</dbReference>
<dbReference type="PANTHER" id="PTHR43537:SF47">
    <property type="entry name" value="REGULATORY PROTEIN GNTR HTH"/>
    <property type="match status" value="1"/>
</dbReference>
<evidence type="ECO:0000313" key="6">
    <source>
        <dbReference type="Proteomes" id="UP000324497"/>
    </source>
</evidence>
<dbReference type="PANTHER" id="PTHR43537">
    <property type="entry name" value="TRANSCRIPTIONAL REGULATOR, GNTR FAMILY"/>
    <property type="match status" value="1"/>
</dbReference>
<dbReference type="Gene3D" id="1.20.120.530">
    <property type="entry name" value="GntR ligand-binding domain-like"/>
    <property type="match status" value="1"/>
</dbReference>
<dbReference type="SUPFAM" id="SSF46785">
    <property type="entry name" value="Winged helix' DNA-binding domain"/>
    <property type="match status" value="1"/>
</dbReference>
<evidence type="ECO:0000256" key="3">
    <source>
        <dbReference type="ARBA" id="ARBA00023163"/>
    </source>
</evidence>
<accession>A0A3Q8CE38</accession>
<dbReference type="Pfam" id="PF00392">
    <property type="entry name" value="GntR"/>
    <property type="match status" value="1"/>
</dbReference>
<feature type="domain" description="HTH gntR-type" evidence="4">
    <location>
        <begin position="4"/>
        <end position="72"/>
    </location>
</feature>
<organism evidence="5 6">
    <name type="scientific">Liquorilactobacillus nagelii</name>
    <dbReference type="NCBI Taxonomy" id="82688"/>
    <lineage>
        <taxon>Bacteria</taxon>
        <taxon>Bacillati</taxon>
        <taxon>Bacillota</taxon>
        <taxon>Bacilli</taxon>
        <taxon>Lactobacillales</taxon>
        <taxon>Lactobacillaceae</taxon>
        <taxon>Liquorilactobacillus</taxon>
    </lineage>
</organism>
<dbReference type="InterPro" id="IPR036390">
    <property type="entry name" value="WH_DNA-bd_sf"/>
</dbReference>
<dbReference type="GO" id="GO:0003700">
    <property type="term" value="F:DNA-binding transcription factor activity"/>
    <property type="evidence" value="ECO:0007669"/>
    <property type="project" value="InterPro"/>
</dbReference>